<comment type="caution">
    <text evidence="5">Lacks conserved residue(s) required for the propagation of feature annotation.</text>
</comment>
<dbReference type="STRING" id="1396826.PHA8399_02933"/>
<evidence type="ECO:0000256" key="2">
    <source>
        <dbReference type="ARBA" id="ARBA00022679"/>
    </source>
</evidence>
<organism evidence="8 9">
    <name type="scientific">Leisingera aquaemixtae</name>
    <dbReference type="NCBI Taxonomy" id="1396826"/>
    <lineage>
        <taxon>Bacteria</taxon>
        <taxon>Pseudomonadati</taxon>
        <taxon>Pseudomonadota</taxon>
        <taxon>Alphaproteobacteria</taxon>
        <taxon>Rhodobacterales</taxon>
        <taxon>Roseobacteraceae</taxon>
        <taxon>Leisingera</taxon>
    </lineage>
</organism>
<dbReference type="Pfam" id="PF22458">
    <property type="entry name" value="RsmF-B_ferredox"/>
    <property type="match status" value="1"/>
</dbReference>
<evidence type="ECO:0000256" key="4">
    <source>
        <dbReference type="ARBA" id="ARBA00022884"/>
    </source>
</evidence>
<evidence type="ECO:0000256" key="1">
    <source>
        <dbReference type="ARBA" id="ARBA00022603"/>
    </source>
</evidence>
<evidence type="ECO:0000256" key="3">
    <source>
        <dbReference type="ARBA" id="ARBA00022691"/>
    </source>
</evidence>
<feature type="domain" description="SAM-dependent MTase RsmB/NOP-type" evidence="7">
    <location>
        <begin position="135"/>
        <end position="390"/>
    </location>
</feature>
<dbReference type="EMBL" id="CYSR01000030">
    <property type="protein sequence ID" value="CUI00797.1"/>
    <property type="molecule type" value="Genomic_DNA"/>
</dbReference>
<keyword evidence="3 5" id="KW-0949">S-adenosyl-L-methionine</keyword>
<dbReference type="InterPro" id="IPR049560">
    <property type="entry name" value="MeTrfase_RsmB-F_NOP2_cat"/>
</dbReference>
<dbReference type="PROSITE" id="PS51686">
    <property type="entry name" value="SAM_MT_RSMB_NOP"/>
    <property type="match status" value="1"/>
</dbReference>
<gene>
    <name evidence="8" type="primary">rsmB_1</name>
    <name evidence="8" type="ORF">PHA8399_02933</name>
</gene>
<dbReference type="RefSeq" id="WP_058286845.1">
    <property type="nucleotide sequence ID" value="NZ_CYSR01000030.1"/>
</dbReference>
<proteinExistence type="inferred from homology"/>
<dbReference type="Proteomes" id="UP000051326">
    <property type="component" value="Unassembled WGS sequence"/>
</dbReference>
<feature type="active site" description="Nucleophile" evidence="5">
    <location>
        <position position="341"/>
    </location>
</feature>
<accession>A0A0P1HC36</accession>
<dbReference type="GO" id="GO:0001510">
    <property type="term" value="P:RNA methylation"/>
    <property type="evidence" value="ECO:0007669"/>
    <property type="project" value="InterPro"/>
</dbReference>
<dbReference type="Gene3D" id="3.40.50.150">
    <property type="entry name" value="Vaccinia Virus protein VP39"/>
    <property type="match status" value="1"/>
</dbReference>
<evidence type="ECO:0000256" key="6">
    <source>
        <dbReference type="SAM" id="MobiDB-lite"/>
    </source>
</evidence>
<reference evidence="8 9" key="1">
    <citation type="submission" date="2015-09" db="EMBL/GenBank/DDBJ databases">
        <authorList>
            <consortium name="Swine Surveillance"/>
        </authorList>
    </citation>
    <scope>NUCLEOTIDE SEQUENCE [LARGE SCALE GENOMIC DNA]</scope>
    <source>
        <strain evidence="8 9">CECT 8399</strain>
    </source>
</reference>
<dbReference type="InterPro" id="IPR001678">
    <property type="entry name" value="MeTrfase_RsmB-F_NOP2_dom"/>
</dbReference>
<dbReference type="PRINTS" id="PR02008">
    <property type="entry name" value="RCMTFAMILY"/>
</dbReference>
<name>A0A0P1HC36_9RHOB</name>
<keyword evidence="2 5" id="KW-0808">Transferase</keyword>
<protein>
    <submittedName>
        <fullName evidence="8">Ribosomal RNA small subunit methyltransferase B</fullName>
        <ecNumber evidence="8">2.1.1.176</ecNumber>
    </submittedName>
</protein>
<feature type="binding site" evidence="5">
    <location>
        <position position="248"/>
    </location>
    <ligand>
        <name>S-adenosyl-L-methionine</name>
        <dbReference type="ChEBI" id="CHEBI:59789"/>
    </ligand>
</feature>
<evidence type="ECO:0000313" key="8">
    <source>
        <dbReference type="EMBL" id="CUI00797.1"/>
    </source>
</evidence>
<dbReference type="CDD" id="cd02440">
    <property type="entry name" value="AdoMet_MTases"/>
    <property type="match status" value="1"/>
</dbReference>
<keyword evidence="1 5" id="KW-0489">Methyltransferase</keyword>
<dbReference type="InterPro" id="IPR054728">
    <property type="entry name" value="RsmB-like_ferredoxin"/>
</dbReference>
<dbReference type="GO" id="GO:0008173">
    <property type="term" value="F:RNA methyltransferase activity"/>
    <property type="evidence" value="ECO:0007669"/>
    <property type="project" value="InterPro"/>
</dbReference>
<evidence type="ECO:0000259" key="7">
    <source>
        <dbReference type="PROSITE" id="PS51686"/>
    </source>
</evidence>
<comment type="similarity">
    <text evidence="5">Belongs to the class I-like SAM-binding methyltransferase superfamily. RsmB/NOP family.</text>
</comment>
<dbReference type="InterPro" id="IPR029063">
    <property type="entry name" value="SAM-dependent_MTases_sf"/>
</dbReference>
<feature type="binding site" evidence="5">
    <location>
        <position position="288"/>
    </location>
    <ligand>
        <name>S-adenosyl-L-methionine</name>
        <dbReference type="ChEBI" id="CHEBI:59789"/>
    </ligand>
</feature>
<sequence>MTPAARLQAAIEILDQVLTGEPAEKALTSWGRRSRFAGSKDRAAVRDHVFTALRCMRSHAALGGARSGRGLILGALREAGQDPDEVFTGQGHAPAPLTGAERQLPPPPEGAEALDIPDWLWPAFSASLGAEAEAAAQALRHRAPVHLRVNTARGTLQQAQQALGAEGIATRPHPAAAAALEVTEGARKLRNAKAYADGLVELQDAASQAVVEQLPLTDGMSVLDYCAGGGGKSLAMAARARIRLHAHDADPKRMKDLPERAARAGASVTLLSPADAARTGPFDLVLCDVPCSGSGSWRRAPEGKWRLTPEGLRALQETQSEILRTAAGLTAPGGTLAYATCSMLQAENTQQVQTFIGESPEWSLAAEQSWQVQDGTDGFYVAVLTRAKAG</sequence>
<dbReference type="GO" id="GO:0003723">
    <property type="term" value="F:RNA binding"/>
    <property type="evidence" value="ECO:0007669"/>
    <property type="project" value="UniProtKB-UniRule"/>
</dbReference>
<dbReference type="PANTHER" id="PTHR22807">
    <property type="entry name" value="NOP2 YEAST -RELATED NOL1/NOP2/FMU SUN DOMAIN-CONTAINING"/>
    <property type="match status" value="1"/>
</dbReference>
<evidence type="ECO:0000256" key="5">
    <source>
        <dbReference type="PROSITE-ProRule" id="PRU01023"/>
    </source>
</evidence>
<dbReference type="EC" id="2.1.1.176" evidence="8"/>
<dbReference type="AlphaFoldDB" id="A0A0P1HC36"/>
<keyword evidence="4 5" id="KW-0694">RNA-binding</keyword>
<dbReference type="Pfam" id="PF01189">
    <property type="entry name" value="Methyltr_RsmB-F"/>
    <property type="match status" value="1"/>
</dbReference>
<dbReference type="PANTHER" id="PTHR22807:SF53">
    <property type="entry name" value="RIBOSOMAL RNA SMALL SUBUNIT METHYLTRANSFERASE B-RELATED"/>
    <property type="match status" value="1"/>
</dbReference>
<dbReference type="SUPFAM" id="SSF53335">
    <property type="entry name" value="S-adenosyl-L-methionine-dependent methyltransferases"/>
    <property type="match status" value="1"/>
</dbReference>
<feature type="region of interest" description="Disordered" evidence="6">
    <location>
        <begin position="82"/>
        <end position="112"/>
    </location>
</feature>
<evidence type="ECO:0000313" key="9">
    <source>
        <dbReference type="Proteomes" id="UP000051326"/>
    </source>
</evidence>
<dbReference type="InterPro" id="IPR023267">
    <property type="entry name" value="RCMT"/>
</dbReference>